<evidence type="ECO:0000313" key="1">
    <source>
        <dbReference type="EMBL" id="GAA2493965.1"/>
    </source>
</evidence>
<dbReference type="Pfam" id="PF05147">
    <property type="entry name" value="LANC_like"/>
    <property type="match status" value="1"/>
</dbReference>
<comment type="caution">
    <text evidence="1">The sequence shown here is derived from an EMBL/GenBank/DDBJ whole genome shotgun (WGS) entry which is preliminary data.</text>
</comment>
<organism evidence="1 2">
    <name type="scientific">Streptomyces gobitricini</name>
    <dbReference type="NCBI Taxonomy" id="68211"/>
    <lineage>
        <taxon>Bacteria</taxon>
        <taxon>Bacillati</taxon>
        <taxon>Actinomycetota</taxon>
        <taxon>Actinomycetes</taxon>
        <taxon>Kitasatosporales</taxon>
        <taxon>Streptomycetaceae</taxon>
        <taxon>Streptomyces</taxon>
    </lineage>
</organism>
<dbReference type="InterPro" id="IPR007822">
    <property type="entry name" value="LANC-like"/>
</dbReference>
<keyword evidence="2" id="KW-1185">Reference proteome</keyword>
<dbReference type="Gene3D" id="1.50.10.20">
    <property type="match status" value="1"/>
</dbReference>
<dbReference type="SMART" id="SM01260">
    <property type="entry name" value="LANC_like"/>
    <property type="match status" value="1"/>
</dbReference>
<dbReference type="Proteomes" id="UP001499942">
    <property type="component" value="Unassembled WGS sequence"/>
</dbReference>
<sequence length="388" mass="40569">MDSPHDPVVELSVTYLEKWTARSPWTATPCDPGIPVLARLVAETGGPGAVTAAGRAVALWARTAGRGPGHPGLYDGGLAGTLVGLRLGARLHPVLHRAADRLRDHLTGDTVATGWRTRDVGFPDYDLITGPAGILLALCAGTDSPPPVTATRHLTALCDHDDLPRLRTGQYEHHPHLSWTHGRVNTGMGHGVAGVVTALTAALRRTGDPGTAEALRRATGWLAARSHVDERGLRTWPGAGLDGPPPKGADPRQAWCYGTPGVAWALWDAADALGDRAAADRALGAFTTLAERYDEDFHLFGEGPDDLLGLCHGAAGVLAVADAFDRHARAPAAAALSARLRAGLRDRLPDALATPWPAGLLVGAPGALSALLTARGAPRDWLPCLGLR</sequence>
<evidence type="ECO:0008006" key="3">
    <source>
        <dbReference type="Google" id="ProtNLM"/>
    </source>
</evidence>
<evidence type="ECO:0000313" key="2">
    <source>
        <dbReference type="Proteomes" id="UP001499942"/>
    </source>
</evidence>
<dbReference type="PRINTS" id="PR01955">
    <property type="entry name" value="LANCFRANKIA"/>
</dbReference>
<dbReference type="RefSeq" id="WP_344360542.1">
    <property type="nucleotide sequence ID" value="NZ_BAAASR010000015.1"/>
</dbReference>
<accession>A0ABP5Z7R1</accession>
<name>A0ABP5Z7R1_9ACTN</name>
<reference evidence="2" key="1">
    <citation type="journal article" date="2019" name="Int. J. Syst. Evol. Microbiol.">
        <title>The Global Catalogue of Microorganisms (GCM) 10K type strain sequencing project: providing services to taxonomists for standard genome sequencing and annotation.</title>
        <authorList>
            <consortium name="The Broad Institute Genomics Platform"/>
            <consortium name="The Broad Institute Genome Sequencing Center for Infectious Disease"/>
            <person name="Wu L."/>
            <person name="Ma J."/>
        </authorList>
    </citation>
    <scope>NUCLEOTIDE SEQUENCE [LARGE SCALE GENOMIC DNA]</scope>
    <source>
        <strain evidence="2">JCM 5062</strain>
    </source>
</reference>
<proteinExistence type="predicted"/>
<protein>
    <recommendedName>
        <fullName evidence="3">Subtilin biosynthesis protein spaC</fullName>
    </recommendedName>
</protein>
<gene>
    <name evidence="1" type="ORF">GCM10010393_27430</name>
</gene>
<dbReference type="PRINTS" id="PR01950">
    <property type="entry name" value="LANCSUPER"/>
</dbReference>
<dbReference type="SUPFAM" id="SSF158745">
    <property type="entry name" value="LanC-like"/>
    <property type="match status" value="1"/>
</dbReference>
<dbReference type="EMBL" id="BAAASR010000015">
    <property type="protein sequence ID" value="GAA2493965.1"/>
    <property type="molecule type" value="Genomic_DNA"/>
</dbReference>